<dbReference type="SUPFAM" id="SSF49764">
    <property type="entry name" value="HSP20-like chaperones"/>
    <property type="match status" value="1"/>
</dbReference>
<evidence type="ECO:0000313" key="6">
    <source>
        <dbReference type="Proteomes" id="UP000077315"/>
    </source>
</evidence>
<dbReference type="Pfam" id="PF05002">
    <property type="entry name" value="SGS"/>
    <property type="match status" value="1"/>
</dbReference>
<dbReference type="VEuPathDB" id="FungiDB:PHYBLDRAFT_38715"/>
<dbReference type="RefSeq" id="XP_018292043.1">
    <property type="nucleotide sequence ID" value="XM_018440111.1"/>
</dbReference>
<dbReference type="InParanoid" id="A0A162UC37"/>
<evidence type="ECO:0000313" key="5">
    <source>
        <dbReference type="EMBL" id="OAD74003.1"/>
    </source>
</evidence>
<dbReference type="Pfam" id="PF04969">
    <property type="entry name" value="CS"/>
    <property type="match status" value="1"/>
</dbReference>
<feature type="repeat" description="TPR" evidence="2">
    <location>
        <begin position="4"/>
        <end position="37"/>
    </location>
</feature>
<dbReference type="Proteomes" id="UP000077315">
    <property type="component" value="Unassembled WGS sequence"/>
</dbReference>
<dbReference type="Pfam" id="PF13424">
    <property type="entry name" value="TPR_12"/>
    <property type="match status" value="1"/>
</dbReference>
<reference evidence="6" key="1">
    <citation type="submission" date="2015-06" db="EMBL/GenBank/DDBJ databases">
        <title>Expansion of signal transduction pathways in fungi by whole-genome duplication.</title>
        <authorList>
            <consortium name="DOE Joint Genome Institute"/>
            <person name="Corrochano L.M."/>
            <person name="Kuo A."/>
            <person name="Marcet-Houben M."/>
            <person name="Polaino S."/>
            <person name="Salamov A."/>
            <person name="Villalobos J.M."/>
            <person name="Alvarez M.I."/>
            <person name="Avalos J."/>
            <person name="Benito E.P."/>
            <person name="Benoit I."/>
            <person name="Burger G."/>
            <person name="Camino L.P."/>
            <person name="Canovas D."/>
            <person name="Cerda-Olmedo E."/>
            <person name="Cheng J.-F."/>
            <person name="Dominguez A."/>
            <person name="Elias M."/>
            <person name="Eslava A.P."/>
            <person name="Glaser F."/>
            <person name="Grimwood J."/>
            <person name="Gutierrez G."/>
            <person name="Heitman J."/>
            <person name="Henrissat B."/>
            <person name="Iturriaga E.A."/>
            <person name="Lang B.F."/>
            <person name="Lavin J.L."/>
            <person name="Lee S."/>
            <person name="Li W."/>
            <person name="Lindquist E."/>
            <person name="Lopez-Garcia S."/>
            <person name="Luque E.M."/>
            <person name="Marcos A.T."/>
            <person name="Martin J."/>
            <person name="McCluskey K."/>
            <person name="Medina H.R."/>
            <person name="Miralles-Duran A."/>
            <person name="Miyazaki A."/>
            <person name="Munoz-Torres E."/>
            <person name="Oguiza J.A."/>
            <person name="Ohm R."/>
            <person name="Olmedo M."/>
            <person name="Orejas M."/>
            <person name="Ortiz-Castellanos L."/>
            <person name="Pisabarro A.G."/>
            <person name="Rodriguez-Romero J."/>
            <person name="Ruiz-Herrera J."/>
            <person name="Ruiz-Vazquez R."/>
            <person name="Sanz C."/>
            <person name="Schackwitz W."/>
            <person name="Schmutz J."/>
            <person name="Shahriari M."/>
            <person name="Shelest E."/>
            <person name="Silva-Franco F."/>
            <person name="Soanes D."/>
            <person name="Syed K."/>
            <person name="Tagua V.G."/>
            <person name="Talbot N.J."/>
            <person name="Thon M."/>
            <person name="De vries R.P."/>
            <person name="Wiebenga A."/>
            <person name="Yadav J.S."/>
            <person name="Braun E.L."/>
            <person name="Baker S."/>
            <person name="Garre V."/>
            <person name="Horwitz B."/>
            <person name="Torres-Martinez S."/>
            <person name="Idnurm A."/>
            <person name="Herrera-Estrella A."/>
            <person name="Gabaldon T."/>
            <person name="Grigoriev I.V."/>
        </authorList>
    </citation>
    <scope>NUCLEOTIDE SEQUENCE [LARGE SCALE GENOMIC DNA]</scope>
    <source>
        <strain evidence="6">NRRL 1555(-)</strain>
    </source>
</reference>
<dbReference type="GO" id="GO:0051087">
    <property type="term" value="F:protein-folding chaperone binding"/>
    <property type="evidence" value="ECO:0007669"/>
    <property type="project" value="InterPro"/>
</dbReference>
<evidence type="ECO:0000259" key="4">
    <source>
        <dbReference type="PROSITE" id="PS51203"/>
    </source>
</evidence>
<dbReference type="AlphaFoldDB" id="A0A162UC37"/>
<dbReference type="Gene3D" id="2.60.40.790">
    <property type="match status" value="1"/>
</dbReference>
<dbReference type="PROSITE" id="PS51048">
    <property type="entry name" value="SGS"/>
    <property type="match status" value="1"/>
</dbReference>
<dbReference type="InterPro" id="IPR011990">
    <property type="entry name" value="TPR-like_helical_dom_sf"/>
</dbReference>
<dbReference type="PANTHER" id="PTHR45862">
    <property type="entry name" value="PROTEIN SGT1 HOMOLOG"/>
    <property type="match status" value="1"/>
</dbReference>
<sequence length="368" mass="40292">MSSGPEFYSKASEAFFDDDYEEAIDLFSKAISLEPTNAEYLLKRGVTYQKTKEFEKALADAKQALSVVQDTKGSNNLLAKAHLQNGIALHQLGHYTEAQKHFETSKELNPNERTLVTWLKKNSDKVPAVITPPAAPPVATATPPTAAAPAPASKLTAANLPEPIAGATVPVPVTPQAVRVRHEWFQSDKFVTVEVFIKNIKAGTVNLEFHDNSISLTIRLPSGSDYNLELDPLAHEIDPSQSSYKILSTKLEIKLKKSLEGIMWGTLEGEDPNTSAMAVASQPTKKGKDWGKLAKEIEKEQEKPEGEKALNAMFQQIYSNADDDTKRAMMKSFVESNGTCLSTNWSEVGAKAVETKPPEGMIAKKYGE</sequence>
<name>A0A162UC37_PHYB8</name>
<dbReference type="SMART" id="SM00028">
    <property type="entry name" value="TPR"/>
    <property type="match status" value="3"/>
</dbReference>
<evidence type="ECO:0000259" key="3">
    <source>
        <dbReference type="PROSITE" id="PS51048"/>
    </source>
</evidence>
<dbReference type="EMBL" id="KV440980">
    <property type="protein sequence ID" value="OAD74003.1"/>
    <property type="molecule type" value="Genomic_DNA"/>
</dbReference>
<evidence type="ECO:0008006" key="7">
    <source>
        <dbReference type="Google" id="ProtNLM"/>
    </source>
</evidence>
<evidence type="ECO:0000256" key="2">
    <source>
        <dbReference type="PROSITE-ProRule" id="PRU00339"/>
    </source>
</evidence>
<protein>
    <recommendedName>
        <fullName evidence="7">SGS domain-containing protein</fullName>
    </recommendedName>
</protein>
<accession>A0A162UC37</accession>
<dbReference type="InterPro" id="IPR008978">
    <property type="entry name" value="HSP20-like_chaperone"/>
</dbReference>
<comment type="similarity">
    <text evidence="1">Belongs to the SGT1 family.</text>
</comment>
<dbReference type="STRING" id="763407.A0A162UC37"/>
<feature type="repeat" description="TPR" evidence="2">
    <location>
        <begin position="79"/>
        <end position="112"/>
    </location>
</feature>
<dbReference type="Pfam" id="PF13181">
    <property type="entry name" value="TPR_8"/>
    <property type="match status" value="1"/>
</dbReference>
<dbReference type="Gene3D" id="1.25.40.10">
    <property type="entry name" value="Tetratricopeptide repeat domain"/>
    <property type="match status" value="1"/>
</dbReference>
<dbReference type="FunFam" id="2.60.40.790:FF:000012">
    <property type="entry name" value="SGT1 homolog, MIS12 kinetochore complex assembly cochaperone"/>
    <property type="match status" value="1"/>
</dbReference>
<dbReference type="InterPro" id="IPR007699">
    <property type="entry name" value="SGS_dom"/>
</dbReference>
<proteinExistence type="inferred from homology"/>
<keyword evidence="2" id="KW-0802">TPR repeat</keyword>
<keyword evidence="6" id="KW-1185">Reference proteome</keyword>
<feature type="domain" description="SGS" evidence="3">
    <location>
        <begin position="278"/>
        <end position="368"/>
    </location>
</feature>
<organism evidence="5 6">
    <name type="scientific">Phycomyces blakesleeanus (strain ATCC 8743b / DSM 1359 / FGSC 10004 / NBRC 33097 / NRRL 1555)</name>
    <dbReference type="NCBI Taxonomy" id="763407"/>
    <lineage>
        <taxon>Eukaryota</taxon>
        <taxon>Fungi</taxon>
        <taxon>Fungi incertae sedis</taxon>
        <taxon>Mucoromycota</taxon>
        <taxon>Mucoromycotina</taxon>
        <taxon>Mucoromycetes</taxon>
        <taxon>Mucorales</taxon>
        <taxon>Phycomycetaceae</taxon>
        <taxon>Phycomyces</taxon>
    </lineage>
</organism>
<dbReference type="GO" id="GO:0005737">
    <property type="term" value="C:cytoplasm"/>
    <property type="evidence" value="ECO:0007669"/>
    <property type="project" value="UniProtKB-ARBA"/>
</dbReference>
<dbReference type="SUPFAM" id="SSF48452">
    <property type="entry name" value="TPR-like"/>
    <property type="match status" value="1"/>
</dbReference>
<feature type="domain" description="CS" evidence="4">
    <location>
        <begin position="177"/>
        <end position="268"/>
    </location>
</feature>
<dbReference type="PROSITE" id="PS50005">
    <property type="entry name" value="TPR"/>
    <property type="match status" value="3"/>
</dbReference>
<dbReference type="InterPro" id="IPR007052">
    <property type="entry name" value="CS_dom"/>
</dbReference>
<dbReference type="InterPro" id="IPR044563">
    <property type="entry name" value="Sgt1-like"/>
</dbReference>
<dbReference type="FunCoup" id="A0A162UC37">
    <property type="interactions" value="609"/>
</dbReference>
<feature type="repeat" description="TPR" evidence="2">
    <location>
        <begin position="38"/>
        <end position="71"/>
    </location>
</feature>
<dbReference type="OrthoDB" id="1898560at2759"/>
<dbReference type="InterPro" id="IPR019734">
    <property type="entry name" value="TPR_rpt"/>
</dbReference>
<gene>
    <name evidence="5" type="ORF">PHYBLDRAFT_38715</name>
</gene>
<evidence type="ECO:0000256" key="1">
    <source>
        <dbReference type="ARBA" id="ARBA00008509"/>
    </source>
</evidence>
<dbReference type="PROSITE" id="PS51203">
    <property type="entry name" value="CS"/>
    <property type="match status" value="1"/>
</dbReference>
<dbReference type="GeneID" id="29001017"/>